<name>A0A5C4MT57_9RHOB</name>
<dbReference type="Gene3D" id="2.40.440.10">
    <property type="entry name" value="L,D-transpeptidase catalytic domain-like"/>
    <property type="match status" value="1"/>
</dbReference>
<feature type="chain" id="PRO_5022757001" description="L,D-TPase catalytic domain-containing protein" evidence="8">
    <location>
        <begin position="19"/>
        <end position="166"/>
    </location>
</feature>
<evidence type="ECO:0000256" key="7">
    <source>
        <dbReference type="PROSITE-ProRule" id="PRU01373"/>
    </source>
</evidence>
<evidence type="ECO:0000256" key="6">
    <source>
        <dbReference type="ARBA" id="ARBA00023316"/>
    </source>
</evidence>
<evidence type="ECO:0000256" key="3">
    <source>
        <dbReference type="ARBA" id="ARBA00022679"/>
    </source>
</evidence>
<dbReference type="OrthoDB" id="9809748at2"/>
<dbReference type="PROSITE" id="PS51257">
    <property type="entry name" value="PROKAR_LIPOPROTEIN"/>
    <property type="match status" value="1"/>
</dbReference>
<dbReference type="GO" id="GO:0016740">
    <property type="term" value="F:transferase activity"/>
    <property type="evidence" value="ECO:0007669"/>
    <property type="project" value="UniProtKB-KW"/>
</dbReference>
<dbReference type="Pfam" id="PF03734">
    <property type="entry name" value="YkuD"/>
    <property type="match status" value="1"/>
</dbReference>
<evidence type="ECO:0000313" key="10">
    <source>
        <dbReference type="EMBL" id="TNC48141.1"/>
    </source>
</evidence>
<feature type="signal peptide" evidence="8">
    <location>
        <begin position="1"/>
        <end position="18"/>
    </location>
</feature>
<comment type="caution">
    <text evidence="10">The sequence shown here is derived from an EMBL/GenBank/DDBJ whole genome shotgun (WGS) entry which is preliminary data.</text>
</comment>
<dbReference type="InterPro" id="IPR005490">
    <property type="entry name" value="LD_TPept_cat_dom"/>
</dbReference>
<dbReference type="InterPro" id="IPR038063">
    <property type="entry name" value="Transpep_catalytic_dom"/>
</dbReference>
<dbReference type="GO" id="GO:0004180">
    <property type="term" value="F:carboxypeptidase activity"/>
    <property type="evidence" value="ECO:0007669"/>
    <property type="project" value="UniProtKB-ARBA"/>
</dbReference>
<dbReference type="SUPFAM" id="SSF141523">
    <property type="entry name" value="L,D-transpeptidase catalytic domain-like"/>
    <property type="match status" value="1"/>
</dbReference>
<dbReference type="PROSITE" id="PS52029">
    <property type="entry name" value="LD_TPASE"/>
    <property type="match status" value="1"/>
</dbReference>
<feature type="active site" description="Proton donor/acceptor" evidence="7">
    <location>
        <position position="125"/>
    </location>
</feature>
<protein>
    <recommendedName>
        <fullName evidence="9">L,D-TPase catalytic domain-containing protein</fullName>
    </recommendedName>
</protein>
<comment type="pathway">
    <text evidence="1 7">Cell wall biogenesis; peptidoglycan biosynthesis.</text>
</comment>
<dbReference type="GO" id="GO:0008360">
    <property type="term" value="P:regulation of cell shape"/>
    <property type="evidence" value="ECO:0007669"/>
    <property type="project" value="UniProtKB-UniRule"/>
</dbReference>
<dbReference type="PANTHER" id="PTHR36699">
    <property type="entry name" value="LD-TRANSPEPTIDASE"/>
    <property type="match status" value="1"/>
</dbReference>
<keyword evidence="4 7" id="KW-0133">Cell shape</keyword>
<dbReference type="Proteomes" id="UP000305887">
    <property type="component" value="Unassembled WGS sequence"/>
</dbReference>
<comment type="similarity">
    <text evidence="2">Belongs to the YkuD family.</text>
</comment>
<reference evidence="10 11" key="1">
    <citation type="submission" date="2019-06" db="EMBL/GenBank/DDBJ databases">
        <title>YIM 131921 draft genome.</title>
        <authorList>
            <person name="Jiang L."/>
        </authorList>
    </citation>
    <scope>NUCLEOTIDE SEQUENCE [LARGE SCALE GENOMIC DNA]</scope>
    <source>
        <strain evidence="10 11">YIM 131921</strain>
    </source>
</reference>
<dbReference type="AlphaFoldDB" id="A0A5C4MT57"/>
<evidence type="ECO:0000256" key="4">
    <source>
        <dbReference type="ARBA" id="ARBA00022960"/>
    </source>
</evidence>
<sequence length="166" mass="18242">MISRRSLLAGGVALAALAGCGTPSKFRNYQGPQVTSLMAFKAQRRLYVMHGNTALHVYPFELGGDPIGPKMWEGDGRTPEGAYVINRRNPNSSYHLSIGISYPNETDLARAEALGVRPGGDIFIHGTPREMRRNQDWTAGCIAVTNREMEDIYAMVPDGTPIFIYP</sequence>
<keyword evidence="6 7" id="KW-0961">Cell wall biogenesis/degradation</keyword>
<gene>
    <name evidence="10" type="ORF">FHG66_14795</name>
</gene>
<dbReference type="EMBL" id="VDFU01000019">
    <property type="protein sequence ID" value="TNC48141.1"/>
    <property type="molecule type" value="Genomic_DNA"/>
</dbReference>
<keyword evidence="11" id="KW-1185">Reference proteome</keyword>
<feature type="domain" description="L,D-TPase catalytic" evidence="9">
    <location>
        <begin position="35"/>
        <end position="165"/>
    </location>
</feature>
<keyword evidence="3" id="KW-0808">Transferase</keyword>
<proteinExistence type="inferred from homology"/>
<evidence type="ECO:0000313" key="11">
    <source>
        <dbReference type="Proteomes" id="UP000305887"/>
    </source>
</evidence>
<dbReference type="CDD" id="cd16913">
    <property type="entry name" value="YkuD_like"/>
    <property type="match status" value="1"/>
</dbReference>
<dbReference type="RefSeq" id="WP_139077838.1">
    <property type="nucleotide sequence ID" value="NZ_VDFU01000019.1"/>
</dbReference>
<dbReference type="GO" id="GO:0009252">
    <property type="term" value="P:peptidoglycan biosynthetic process"/>
    <property type="evidence" value="ECO:0007669"/>
    <property type="project" value="UniProtKB-UniPathway"/>
</dbReference>
<keyword evidence="5 7" id="KW-0573">Peptidoglycan synthesis</keyword>
<evidence type="ECO:0000256" key="8">
    <source>
        <dbReference type="SAM" id="SignalP"/>
    </source>
</evidence>
<evidence type="ECO:0000256" key="1">
    <source>
        <dbReference type="ARBA" id="ARBA00004752"/>
    </source>
</evidence>
<organism evidence="10 11">
    <name type="scientific">Rubellimicrobium rubrum</name>
    <dbReference type="NCBI Taxonomy" id="2585369"/>
    <lineage>
        <taxon>Bacteria</taxon>
        <taxon>Pseudomonadati</taxon>
        <taxon>Pseudomonadota</taxon>
        <taxon>Alphaproteobacteria</taxon>
        <taxon>Rhodobacterales</taxon>
        <taxon>Roseobacteraceae</taxon>
        <taxon>Rubellimicrobium</taxon>
    </lineage>
</organism>
<accession>A0A5C4MT57</accession>
<evidence type="ECO:0000259" key="9">
    <source>
        <dbReference type="PROSITE" id="PS52029"/>
    </source>
</evidence>
<evidence type="ECO:0000256" key="2">
    <source>
        <dbReference type="ARBA" id="ARBA00005992"/>
    </source>
</evidence>
<evidence type="ECO:0000256" key="5">
    <source>
        <dbReference type="ARBA" id="ARBA00022984"/>
    </source>
</evidence>
<dbReference type="GO" id="GO:0071555">
    <property type="term" value="P:cell wall organization"/>
    <property type="evidence" value="ECO:0007669"/>
    <property type="project" value="UniProtKB-UniRule"/>
</dbReference>
<dbReference type="PANTHER" id="PTHR36699:SF1">
    <property type="entry name" value="L,D-TRANSPEPTIDASE YAFK-RELATED"/>
    <property type="match status" value="1"/>
</dbReference>
<dbReference type="UniPathway" id="UPA00219"/>
<keyword evidence="8" id="KW-0732">Signal</keyword>
<feature type="active site" description="Nucleophile" evidence="7">
    <location>
        <position position="141"/>
    </location>
</feature>